<evidence type="ECO:0000313" key="4">
    <source>
        <dbReference type="EMBL" id="KAJ4426710.1"/>
    </source>
</evidence>
<dbReference type="Gene3D" id="3.50.50.60">
    <property type="entry name" value="FAD/NAD(P)-binding domain"/>
    <property type="match status" value="1"/>
</dbReference>
<dbReference type="PANTHER" id="PTHR11552:SF217">
    <property type="entry name" value="GLUCOSE DEHYDROGENASE [FAD, QUINONE]"/>
    <property type="match status" value="1"/>
</dbReference>
<accession>A0ABQ8RYK2</accession>
<dbReference type="InterPro" id="IPR007867">
    <property type="entry name" value="GMC_OxRtase_C"/>
</dbReference>
<protein>
    <recommendedName>
        <fullName evidence="3">Glucose-methanol-choline oxidoreductase N-terminal domain-containing protein</fullName>
    </recommendedName>
</protein>
<comment type="caution">
    <text evidence="4">The sequence shown here is derived from an EMBL/GenBank/DDBJ whole genome shotgun (WGS) entry which is preliminary data.</text>
</comment>
<dbReference type="PANTHER" id="PTHR11552">
    <property type="entry name" value="GLUCOSE-METHANOL-CHOLINE GMC OXIDOREDUCTASE"/>
    <property type="match status" value="1"/>
</dbReference>
<evidence type="ECO:0000256" key="2">
    <source>
        <dbReference type="SAM" id="MobiDB-lite"/>
    </source>
</evidence>
<dbReference type="SUPFAM" id="SSF54373">
    <property type="entry name" value="FAD-linked reductases, C-terminal domain"/>
    <property type="match status" value="1"/>
</dbReference>
<dbReference type="Gene3D" id="3.30.560.10">
    <property type="entry name" value="Glucose Oxidase, domain 3"/>
    <property type="match status" value="1"/>
</dbReference>
<evidence type="ECO:0000313" key="5">
    <source>
        <dbReference type="Proteomes" id="UP001148838"/>
    </source>
</evidence>
<dbReference type="Proteomes" id="UP001148838">
    <property type="component" value="Unassembled WGS sequence"/>
</dbReference>
<comment type="similarity">
    <text evidence="1">Belongs to the GMC oxidoreductase family.</text>
</comment>
<dbReference type="InterPro" id="IPR000172">
    <property type="entry name" value="GMC_OxRdtase_N"/>
</dbReference>
<dbReference type="InterPro" id="IPR036188">
    <property type="entry name" value="FAD/NAD-bd_sf"/>
</dbReference>
<keyword evidence="5" id="KW-1185">Reference proteome</keyword>
<dbReference type="Pfam" id="PF05199">
    <property type="entry name" value="GMC_oxred_C"/>
    <property type="match status" value="1"/>
</dbReference>
<feature type="region of interest" description="Disordered" evidence="2">
    <location>
        <begin position="532"/>
        <end position="571"/>
    </location>
</feature>
<dbReference type="InterPro" id="IPR012132">
    <property type="entry name" value="GMC_OxRdtase"/>
</dbReference>
<dbReference type="Pfam" id="PF00732">
    <property type="entry name" value="GMC_oxred_N"/>
    <property type="match status" value="1"/>
</dbReference>
<evidence type="ECO:0000259" key="3">
    <source>
        <dbReference type="PROSITE" id="PS00624"/>
    </source>
</evidence>
<dbReference type="EMBL" id="JAJSOF020000039">
    <property type="protein sequence ID" value="KAJ4426710.1"/>
    <property type="molecule type" value="Genomic_DNA"/>
</dbReference>
<dbReference type="SUPFAM" id="SSF51905">
    <property type="entry name" value="FAD/NAD(P)-binding domain"/>
    <property type="match status" value="1"/>
</dbReference>
<feature type="region of interest" description="Disordered" evidence="2">
    <location>
        <begin position="639"/>
        <end position="663"/>
    </location>
</feature>
<evidence type="ECO:0000256" key="1">
    <source>
        <dbReference type="ARBA" id="ARBA00010790"/>
    </source>
</evidence>
<gene>
    <name evidence="4" type="ORF">ANN_26508</name>
</gene>
<proteinExistence type="inferred from homology"/>
<reference evidence="4 5" key="1">
    <citation type="journal article" date="2022" name="Allergy">
        <title>Genome assembly and annotation of Periplaneta americana reveal a comprehensive cockroach allergen profile.</title>
        <authorList>
            <person name="Wang L."/>
            <person name="Xiong Q."/>
            <person name="Saelim N."/>
            <person name="Wang L."/>
            <person name="Nong W."/>
            <person name="Wan A.T."/>
            <person name="Shi M."/>
            <person name="Liu X."/>
            <person name="Cao Q."/>
            <person name="Hui J.H.L."/>
            <person name="Sookrung N."/>
            <person name="Leung T.F."/>
            <person name="Tungtrongchitr A."/>
            <person name="Tsui S.K.W."/>
        </authorList>
    </citation>
    <scope>NUCLEOTIDE SEQUENCE [LARGE SCALE GENOMIC DNA]</scope>
    <source>
        <strain evidence="4">PWHHKU_190912</strain>
    </source>
</reference>
<feature type="domain" description="Glucose-methanol-choline oxidoreductase N-terminal" evidence="3">
    <location>
        <begin position="187"/>
        <end position="201"/>
    </location>
</feature>
<feature type="region of interest" description="Disordered" evidence="2">
    <location>
        <begin position="489"/>
        <end position="511"/>
    </location>
</feature>
<name>A0ABQ8RYK2_PERAM</name>
<dbReference type="PROSITE" id="PS00624">
    <property type="entry name" value="GMC_OXRED_2"/>
    <property type="match status" value="1"/>
</dbReference>
<sequence length="684" mass="74033">MLVLIHILYMQVLGGCSVLNGMMYLRGHPRDYDDWARAGNTGWSYQDVLPYFIKSEDNQQVNEMERGFHGVGGLLTVTQFPYRPPLADAILQAGQELGYPADVDLNGKSYTGFIVAQTTSRNGSRLSSARAFLRPARDRPNLTVILNATATKVLIDPATKTANGVQFVKNGEKMTAWARKEVVLSAGAINSPQLLLLSGVGPKEELAKVGVPLVHDLKGVGRNLHNHVAVFINFITNQNSTYDLDWATATEYMLKRRGPLSSTGMSQVTAKLNSKYADASGDHPDVQLFFGGYLANCAKSGTVAEFDDSDADKKRRISVSPVVLHPKSRGYLTLKSSNPMDPPRMYANYLSDPADMATLLDAINITLRLGQTKVLRERFGFRLDMTPLPSCAQRYSFGTDGYWECFARTATGPENHQAGSCKMGPSNDPMAVVDPELKVYGIKNLRVMDAAIMPAVISGNTNAPAMMIGEKGADMIKKRWLSEDVNNRFGGGSSSGGTVTAPAQSGGGYGGNQGHSGYGGYQGHGGYGAGHGQGGYNSVHDTGRGNTYPSYNPASHPNHNQGYVGSQSTHGNNGYYADAVPEGSDGRYQNTGPYNNGGYNTRTGYSNNDQYPDRCTYNADGSYSGSGCNGNTYNSNTRNPFDYKQSNTQTPSPVVHSGSSWSGYMNQNGHQNYWVASPQTRNKL</sequence>
<feature type="compositionally biased region" description="Polar residues" evidence="2">
    <location>
        <begin position="544"/>
        <end position="571"/>
    </location>
</feature>
<organism evidence="4 5">
    <name type="scientific">Periplaneta americana</name>
    <name type="common">American cockroach</name>
    <name type="synonym">Blatta americana</name>
    <dbReference type="NCBI Taxonomy" id="6978"/>
    <lineage>
        <taxon>Eukaryota</taxon>
        <taxon>Metazoa</taxon>
        <taxon>Ecdysozoa</taxon>
        <taxon>Arthropoda</taxon>
        <taxon>Hexapoda</taxon>
        <taxon>Insecta</taxon>
        <taxon>Pterygota</taxon>
        <taxon>Neoptera</taxon>
        <taxon>Polyneoptera</taxon>
        <taxon>Dictyoptera</taxon>
        <taxon>Blattodea</taxon>
        <taxon>Blattoidea</taxon>
        <taxon>Blattidae</taxon>
        <taxon>Blattinae</taxon>
        <taxon>Periplaneta</taxon>
    </lineage>
</organism>